<dbReference type="OMA" id="YYNVMLG"/>
<accession>U4KX35</accession>
<comment type="similarity">
    <text evidence="7">Belongs to the protein kinase superfamily. CMGC Ser/Thr protein kinase family.</text>
</comment>
<keyword evidence="4 8" id="KW-0547">Nucleotide-binding</keyword>
<dbReference type="AlphaFoldDB" id="U4KX35"/>
<dbReference type="InterPro" id="IPR000719">
    <property type="entry name" value="Prot_kinase_dom"/>
</dbReference>
<dbReference type="InterPro" id="IPR011009">
    <property type="entry name" value="Kinase-like_dom_sf"/>
</dbReference>
<dbReference type="FunFam" id="1.10.510.10:FF:000078">
    <property type="entry name" value="Serine/threonine-protein kinase PRP4 homolog"/>
    <property type="match status" value="1"/>
</dbReference>
<feature type="compositionally biased region" description="Acidic residues" evidence="9">
    <location>
        <begin position="412"/>
        <end position="425"/>
    </location>
</feature>
<dbReference type="CDD" id="cd14135">
    <property type="entry name" value="STKc_PRP4"/>
    <property type="match status" value="1"/>
</dbReference>
<protein>
    <recommendedName>
        <fullName evidence="1">non-specific serine/threonine protein kinase</fullName>
        <ecNumber evidence="1">2.7.11.1</ecNumber>
    </recommendedName>
</protein>
<feature type="compositionally biased region" description="Basic and acidic residues" evidence="9">
    <location>
        <begin position="56"/>
        <end position="74"/>
    </location>
</feature>
<dbReference type="PROSITE" id="PS00107">
    <property type="entry name" value="PROTEIN_KINASE_ATP"/>
    <property type="match status" value="1"/>
</dbReference>
<evidence type="ECO:0000256" key="1">
    <source>
        <dbReference type="ARBA" id="ARBA00012513"/>
    </source>
</evidence>
<feature type="domain" description="Protein kinase" evidence="10">
    <location>
        <begin position="478"/>
        <end position="793"/>
    </location>
</feature>
<reference evidence="11 12" key="1">
    <citation type="journal article" date="2013" name="PLoS Genet.">
        <title>The genome and development-dependent transcriptomes of Pyronema confluens: a window into fungal evolution.</title>
        <authorList>
            <person name="Traeger S."/>
            <person name="Altegoer F."/>
            <person name="Freitag M."/>
            <person name="Gabaldon T."/>
            <person name="Kempken F."/>
            <person name="Kumar A."/>
            <person name="Marcet-Houben M."/>
            <person name="Poggeler S."/>
            <person name="Stajich J.E."/>
            <person name="Nowrousian M."/>
        </authorList>
    </citation>
    <scope>NUCLEOTIDE SEQUENCE [LARGE SCALE GENOMIC DNA]</scope>
    <source>
        <strain evidence="12">CBS 100304</strain>
        <tissue evidence="11">Vegetative mycelium</tissue>
    </source>
</reference>
<feature type="compositionally biased region" description="Basic and acidic residues" evidence="9">
    <location>
        <begin position="163"/>
        <end position="230"/>
    </location>
</feature>
<dbReference type="GO" id="GO:0045292">
    <property type="term" value="P:mRNA cis splicing, via spliceosome"/>
    <property type="evidence" value="ECO:0007669"/>
    <property type="project" value="InterPro"/>
</dbReference>
<keyword evidence="12" id="KW-1185">Reference proteome</keyword>
<dbReference type="InterPro" id="IPR017441">
    <property type="entry name" value="Protein_kinase_ATP_BS"/>
</dbReference>
<evidence type="ECO:0000313" key="12">
    <source>
        <dbReference type="Proteomes" id="UP000018144"/>
    </source>
</evidence>
<dbReference type="EMBL" id="HF935294">
    <property type="protein sequence ID" value="CCX06537.1"/>
    <property type="molecule type" value="Genomic_DNA"/>
</dbReference>
<feature type="compositionally biased region" description="Basic and acidic residues" evidence="9">
    <location>
        <begin position="111"/>
        <end position="136"/>
    </location>
</feature>
<dbReference type="EC" id="2.7.11.1" evidence="1"/>
<dbReference type="PANTHER" id="PTHR24058:SF103">
    <property type="entry name" value="SERINE_THREONINE-PROTEIN KINASE PRP4 HOMOLOG"/>
    <property type="match status" value="1"/>
</dbReference>
<dbReference type="PANTHER" id="PTHR24058">
    <property type="entry name" value="DUAL SPECIFICITY PROTEIN KINASE"/>
    <property type="match status" value="1"/>
</dbReference>
<evidence type="ECO:0000256" key="4">
    <source>
        <dbReference type="ARBA" id="ARBA00022741"/>
    </source>
</evidence>
<dbReference type="eggNOG" id="KOG0670">
    <property type="taxonomic scope" value="Eukaryota"/>
</dbReference>
<dbReference type="SUPFAM" id="SSF56112">
    <property type="entry name" value="Protein kinase-like (PK-like)"/>
    <property type="match status" value="1"/>
</dbReference>
<dbReference type="Gene3D" id="3.30.200.20">
    <property type="entry name" value="Phosphorylase Kinase, domain 1"/>
    <property type="match status" value="1"/>
</dbReference>
<keyword evidence="6 8" id="KW-0067">ATP-binding</keyword>
<organism evidence="11 12">
    <name type="scientific">Pyronema omphalodes (strain CBS 100304)</name>
    <name type="common">Pyronema confluens</name>
    <dbReference type="NCBI Taxonomy" id="1076935"/>
    <lineage>
        <taxon>Eukaryota</taxon>
        <taxon>Fungi</taxon>
        <taxon>Dikarya</taxon>
        <taxon>Ascomycota</taxon>
        <taxon>Pezizomycotina</taxon>
        <taxon>Pezizomycetes</taxon>
        <taxon>Pezizales</taxon>
        <taxon>Pyronemataceae</taxon>
        <taxon>Pyronema</taxon>
    </lineage>
</organism>
<gene>
    <name evidence="11" type="ORF">PCON_06124</name>
</gene>
<evidence type="ECO:0000256" key="6">
    <source>
        <dbReference type="ARBA" id="ARBA00022840"/>
    </source>
</evidence>
<dbReference type="GO" id="GO:0004674">
    <property type="term" value="F:protein serine/threonine kinase activity"/>
    <property type="evidence" value="ECO:0007669"/>
    <property type="project" value="UniProtKB-KW"/>
</dbReference>
<dbReference type="STRING" id="1076935.U4KX35"/>
<evidence type="ECO:0000256" key="7">
    <source>
        <dbReference type="ARBA" id="ARBA00023596"/>
    </source>
</evidence>
<dbReference type="InterPro" id="IPR008271">
    <property type="entry name" value="Ser/Thr_kinase_AS"/>
</dbReference>
<feature type="region of interest" description="Disordered" evidence="9">
    <location>
        <begin position="399"/>
        <end position="425"/>
    </location>
</feature>
<sequence length="802" mass="90624">MGSPRGSFEEEGEIFESDVEKAPPSLPSVSGPSVDRRSSKLPSTSISPARSTPPHYNERYSDRDRRNDDYLPRGEKRRRSREGDGVRSHRVHYEAGDRDIALRRARVSYADIDRSEAREAHHDDSSNERYSREAKRSRTQSRSPPPRALDTDRGRRGGGGRGYYDDRRRDGPDSYYDRDRRYGRNDTSRRRSNERAGPERGDNPAPSDRTRRDAEARSKDSDRQADRDVKWSNGGDRTSANVAKDAKKSNEPVVEIVEPIDEDLLIEERRKKREALKAKYRGGGGTPLLATALGLRDTPLVSPMGSPADSTDITFSPCTPQSPRDLSAGESFTITKEGAAPDHEDGDEPSAADYDPTQDMQDDQKRIEQRLHNNEVSSGAYNEMKSVDRDVLMREAHVPDAAPNTNGQSKDDNDDFDMFAEGEDDDDMFAPATTKKTDASKAVPIIEAKQLDASMLDDWDDHEAYYKVIPGELLDNRYKVTMVLGKGMFAIVVRAQDTITGKDFAIKVIRNLEPMRKAGMKEIDILKKLSAADPEDKKHIVRIERYFDHKGHLCLVFENLNINLRDVLKKSGIRDVGISLSAVRAYAHQMFLGASLLRKCNIIHADIKPDNVLVNNTQNILKICDLGSASDASENEITQYLVSRFYRAPEIILGMQYDFAIDMWSIGCTLYELYTGKILFTGRTNNQMLRSIMECRGKFSTKFLKKGQFTQWHFDSMGGFKSLEKDKITGKDIVRTLNFSKPTRELKQRLISAATSEKEMKELNLFVNLLENCLNLNPEKRCTPDEALKHPFIRRPVAPPGK</sequence>
<feature type="region of interest" description="Disordered" evidence="9">
    <location>
        <begin position="1"/>
        <end position="267"/>
    </location>
</feature>
<evidence type="ECO:0000256" key="9">
    <source>
        <dbReference type="SAM" id="MobiDB-lite"/>
    </source>
</evidence>
<dbReference type="PROSITE" id="PS50011">
    <property type="entry name" value="PROTEIN_KINASE_DOM"/>
    <property type="match status" value="1"/>
</dbReference>
<keyword evidence="2" id="KW-0723">Serine/threonine-protein kinase</keyword>
<name>U4KX35_PYROM</name>
<proteinExistence type="inferred from homology"/>
<evidence type="ECO:0000256" key="5">
    <source>
        <dbReference type="ARBA" id="ARBA00022777"/>
    </source>
</evidence>
<evidence type="ECO:0000256" key="2">
    <source>
        <dbReference type="ARBA" id="ARBA00022527"/>
    </source>
</evidence>
<dbReference type="GO" id="GO:0005524">
    <property type="term" value="F:ATP binding"/>
    <property type="evidence" value="ECO:0007669"/>
    <property type="project" value="UniProtKB-UniRule"/>
</dbReference>
<keyword evidence="5 11" id="KW-0418">Kinase</keyword>
<dbReference type="Proteomes" id="UP000018144">
    <property type="component" value="Unassembled WGS sequence"/>
</dbReference>
<dbReference type="OrthoDB" id="9332038at2759"/>
<dbReference type="SMART" id="SM00220">
    <property type="entry name" value="S_TKc"/>
    <property type="match status" value="1"/>
</dbReference>
<dbReference type="InterPro" id="IPR050494">
    <property type="entry name" value="Ser_Thr_dual-spec_kinase"/>
</dbReference>
<feature type="compositionally biased region" description="Polar residues" evidence="9">
    <location>
        <begin position="40"/>
        <end position="50"/>
    </location>
</feature>
<evidence type="ECO:0000313" key="11">
    <source>
        <dbReference type="EMBL" id="CCX06537.1"/>
    </source>
</evidence>
<evidence type="ECO:0000256" key="8">
    <source>
        <dbReference type="PROSITE-ProRule" id="PRU10141"/>
    </source>
</evidence>
<feature type="compositionally biased region" description="Polar residues" evidence="9">
    <location>
        <begin position="308"/>
        <end position="334"/>
    </location>
</feature>
<feature type="binding site" evidence="8">
    <location>
        <position position="507"/>
    </location>
    <ligand>
        <name>ATP</name>
        <dbReference type="ChEBI" id="CHEBI:30616"/>
    </ligand>
</feature>
<dbReference type="PROSITE" id="PS00108">
    <property type="entry name" value="PROTEIN_KINASE_ST"/>
    <property type="match status" value="1"/>
</dbReference>
<evidence type="ECO:0000256" key="3">
    <source>
        <dbReference type="ARBA" id="ARBA00022679"/>
    </source>
</evidence>
<feature type="compositionally biased region" description="Basic and acidic residues" evidence="9">
    <location>
        <begin position="81"/>
        <end position="102"/>
    </location>
</feature>
<dbReference type="InterPro" id="IPR044092">
    <property type="entry name" value="STKc_PRP4"/>
</dbReference>
<keyword evidence="3" id="KW-0808">Transferase</keyword>
<evidence type="ECO:0000259" key="10">
    <source>
        <dbReference type="PROSITE" id="PS50011"/>
    </source>
</evidence>
<dbReference type="Pfam" id="PF00069">
    <property type="entry name" value="Pkinase"/>
    <property type="match status" value="1"/>
</dbReference>
<dbReference type="Gene3D" id="1.10.510.10">
    <property type="entry name" value="Transferase(Phosphotransferase) domain 1"/>
    <property type="match status" value="1"/>
</dbReference>
<feature type="region of interest" description="Disordered" evidence="9">
    <location>
        <begin position="300"/>
        <end position="363"/>
    </location>
</feature>